<evidence type="ECO:0000256" key="8">
    <source>
        <dbReference type="ARBA" id="ARBA00022989"/>
    </source>
</evidence>
<evidence type="ECO:0000256" key="11">
    <source>
        <dbReference type="ARBA" id="ARBA00023170"/>
    </source>
</evidence>
<evidence type="ECO:0000256" key="2">
    <source>
        <dbReference type="ARBA" id="ARBA00006531"/>
    </source>
</evidence>
<sequence length="249" mass="27879">MFQFICNLDYQSTDCRENALHCSYLDHRCAVSLLYPPAAVVLGNITVIQSPESLIKMPGQTARLGCTYQGPSVIGGYTWHRGNTRGNEVSNSTPEFRDRVLAASQEDFRVRRDASIYIIDLKPEDTGFYVCKVAFMGMGEAYGAGTTVIVTRGNNGSSKAESKSTTPTFVFAVMVIVPLLIIIVMIVIKSCRKTDRIHYMQRYTKEGDDGVQYAEINVQEGSRWKRPVDKQTMVYAKVKNDPLIPVKDR</sequence>
<keyword evidence="18" id="KW-1185">Reference proteome</keyword>
<dbReference type="SMART" id="SM00406">
    <property type="entry name" value="IGv"/>
    <property type="match status" value="1"/>
</dbReference>
<proteinExistence type="inferred from homology"/>
<dbReference type="InterPro" id="IPR043226">
    <property type="entry name" value="NCR3"/>
</dbReference>
<protein>
    <recommendedName>
        <fullName evidence="3">Natural cytotoxicity triggering receptor 3</fullName>
    </recommendedName>
    <alternativeName>
        <fullName evidence="14">Natural killer cell p30-related protein</fullName>
    </alternativeName>
</protein>
<evidence type="ECO:0000256" key="6">
    <source>
        <dbReference type="ARBA" id="ARBA00022729"/>
    </source>
</evidence>
<comment type="subcellular location">
    <subcellularLocation>
        <location evidence="1">Cell membrane</location>
        <topology evidence="1">Single-pass type I membrane protein</topology>
    </subcellularLocation>
</comment>
<dbReference type="GO" id="GO:0030101">
    <property type="term" value="P:natural killer cell activation"/>
    <property type="evidence" value="ECO:0007669"/>
    <property type="project" value="TreeGrafter"/>
</dbReference>
<keyword evidence="9 15" id="KW-0472">Membrane</keyword>
<keyword evidence="11" id="KW-0675">Receptor</keyword>
<dbReference type="Proteomes" id="UP000287033">
    <property type="component" value="Unassembled WGS sequence"/>
</dbReference>
<dbReference type="GO" id="GO:0045954">
    <property type="term" value="P:positive regulation of natural killer cell mediated cytotoxicity"/>
    <property type="evidence" value="ECO:0007669"/>
    <property type="project" value="InterPro"/>
</dbReference>
<dbReference type="InterPro" id="IPR013106">
    <property type="entry name" value="Ig_V-set"/>
</dbReference>
<evidence type="ECO:0000259" key="16">
    <source>
        <dbReference type="PROSITE" id="PS50835"/>
    </source>
</evidence>
<dbReference type="GO" id="GO:0002429">
    <property type="term" value="P:immune response-activating cell surface receptor signaling pathway"/>
    <property type="evidence" value="ECO:0007669"/>
    <property type="project" value="InterPro"/>
</dbReference>
<dbReference type="InterPro" id="IPR036179">
    <property type="entry name" value="Ig-like_dom_sf"/>
</dbReference>
<dbReference type="SUPFAM" id="SSF48726">
    <property type="entry name" value="Immunoglobulin"/>
    <property type="match status" value="1"/>
</dbReference>
<keyword evidence="7" id="KW-0391">Immunity</keyword>
<organism evidence="17 18">
    <name type="scientific">Chiloscyllium punctatum</name>
    <name type="common">Brownbanded bambooshark</name>
    <name type="synonym">Hemiscyllium punctatum</name>
    <dbReference type="NCBI Taxonomy" id="137246"/>
    <lineage>
        <taxon>Eukaryota</taxon>
        <taxon>Metazoa</taxon>
        <taxon>Chordata</taxon>
        <taxon>Craniata</taxon>
        <taxon>Vertebrata</taxon>
        <taxon>Chondrichthyes</taxon>
        <taxon>Elasmobranchii</taxon>
        <taxon>Galeomorphii</taxon>
        <taxon>Galeoidea</taxon>
        <taxon>Orectolobiformes</taxon>
        <taxon>Hemiscylliidae</taxon>
        <taxon>Chiloscyllium</taxon>
    </lineage>
</organism>
<evidence type="ECO:0000256" key="7">
    <source>
        <dbReference type="ARBA" id="ARBA00022859"/>
    </source>
</evidence>
<evidence type="ECO:0000256" key="5">
    <source>
        <dbReference type="ARBA" id="ARBA00022692"/>
    </source>
</evidence>
<dbReference type="EMBL" id="BEZZ01001197">
    <property type="protein sequence ID" value="GCC38504.1"/>
    <property type="molecule type" value="Genomic_DNA"/>
</dbReference>
<dbReference type="GO" id="GO:0005886">
    <property type="term" value="C:plasma membrane"/>
    <property type="evidence" value="ECO:0007669"/>
    <property type="project" value="UniProtKB-SubCell"/>
</dbReference>
<feature type="transmembrane region" description="Helical" evidence="15">
    <location>
        <begin position="169"/>
        <end position="188"/>
    </location>
</feature>
<keyword evidence="4" id="KW-1003">Cell membrane</keyword>
<dbReference type="PANTHER" id="PTHR47904">
    <property type="entry name" value="NATURAL CYTOTOXICITY TRIGGERING RECEPTOR 3"/>
    <property type="match status" value="1"/>
</dbReference>
<reference evidence="17 18" key="1">
    <citation type="journal article" date="2018" name="Nat. Ecol. Evol.">
        <title>Shark genomes provide insights into elasmobranch evolution and the origin of vertebrates.</title>
        <authorList>
            <person name="Hara Y"/>
            <person name="Yamaguchi K"/>
            <person name="Onimaru K"/>
            <person name="Kadota M"/>
            <person name="Koyanagi M"/>
            <person name="Keeley SD"/>
            <person name="Tatsumi K"/>
            <person name="Tanaka K"/>
            <person name="Motone F"/>
            <person name="Kageyama Y"/>
            <person name="Nozu R"/>
            <person name="Adachi N"/>
            <person name="Nishimura O"/>
            <person name="Nakagawa R"/>
            <person name="Tanegashima C"/>
            <person name="Kiyatake I"/>
            <person name="Matsumoto R"/>
            <person name="Murakumo K"/>
            <person name="Nishida K"/>
            <person name="Terakita A"/>
            <person name="Kuratani S"/>
            <person name="Sato K"/>
            <person name="Hyodo S Kuraku.S."/>
        </authorList>
    </citation>
    <scope>NUCLEOTIDE SEQUENCE [LARGE SCALE GENOMIC DNA]</scope>
</reference>
<evidence type="ECO:0000256" key="13">
    <source>
        <dbReference type="ARBA" id="ARBA00023319"/>
    </source>
</evidence>
<keyword evidence="10" id="KW-1015">Disulfide bond</keyword>
<dbReference type="InterPro" id="IPR003599">
    <property type="entry name" value="Ig_sub"/>
</dbReference>
<comment type="caution">
    <text evidence="17">The sequence shown here is derived from an EMBL/GenBank/DDBJ whole genome shotgun (WGS) entry which is preliminary data.</text>
</comment>
<dbReference type="OrthoDB" id="9950892at2759"/>
<keyword evidence="12" id="KW-0325">Glycoprotein</keyword>
<accession>A0A401T7C2</accession>
<dbReference type="Gene3D" id="2.60.40.10">
    <property type="entry name" value="Immunoglobulins"/>
    <property type="match status" value="1"/>
</dbReference>
<keyword evidence="5 15" id="KW-0812">Transmembrane</keyword>
<evidence type="ECO:0000313" key="18">
    <source>
        <dbReference type="Proteomes" id="UP000287033"/>
    </source>
</evidence>
<dbReference type="PROSITE" id="PS50835">
    <property type="entry name" value="IG_LIKE"/>
    <property type="match status" value="1"/>
</dbReference>
<evidence type="ECO:0000256" key="15">
    <source>
        <dbReference type="SAM" id="Phobius"/>
    </source>
</evidence>
<comment type="similarity">
    <text evidence="2">Belongs to the natural cytotoxicity receptor (NCR) family.</text>
</comment>
<feature type="domain" description="Ig-like" evidence="16">
    <location>
        <begin position="36"/>
        <end position="151"/>
    </location>
</feature>
<keyword evidence="8 15" id="KW-1133">Transmembrane helix</keyword>
<evidence type="ECO:0000256" key="1">
    <source>
        <dbReference type="ARBA" id="ARBA00004251"/>
    </source>
</evidence>
<keyword evidence="13" id="KW-0393">Immunoglobulin domain</keyword>
<dbReference type="AlphaFoldDB" id="A0A401T7C2"/>
<keyword evidence="6" id="KW-0732">Signal</keyword>
<dbReference type="InterPro" id="IPR007110">
    <property type="entry name" value="Ig-like_dom"/>
</dbReference>
<evidence type="ECO:0000256" key="3">
    <source>
        <dbReference type="ARBA" id="ARBA00019135"/>
    </source>
</evidence>
<evidence type="ECO:0000256" key="4">
    <source>
        <dbReference type="ARBA" id="ARBA00022475"/>
    </source>
</evidence>
<dbReference type="InterPro" id="IPR013783">
    <property type="entry name" value="Ig-like_fold"/>
</dbReference>
<evidence type="ECO:0000256" key="10">
    <source>
        <dbReference type="ARBA" id="ARBA00023157"/>
    </source>
</evidence>
<evidence type="ECO:0000256" key="12">
    <source>
        <dbReference type="ARBA" id="ARBA00023180"/>
    </source>
</evidence>
<name>A0A401T7C2_CHIPU</name>
<evidence type="ECO:0000313" key="17">
    <source>
        <dbReference type="EMBL" id="GCC38504.1"/>
    </source>
</evidence>
<dbReference type="PANTHER" id="PTHR47904:SF1">
    <property type="entry name" value="NATURAL CYTOTOXICITY TRIGGERING RECEPTOR 3"/>
    <property type="match status" value="1"/>
</dbReference>
<evidence type="ECO:0000256" key="9">
    <source>
        <dbReference type="ARBA" id="ARBA00023136"/>
    </source>
</evidence>
<dbReference type="SMART" id="SM00409">
    <property type="entry name" value="IG"/>
    <property type="match status" value="1"/>
</dbReference>
<dbReference type="Pfam" id="PF07686">
    <property type="entry name" value="V-set"/>
    <property type="match status" value="1"/>
</dbReference>
<gene>
    <name evidence="17" type="ORF">chiPu_0017018</name>
</gene>
<evidence type="ECO:0000256" key="14">
    <source>
        <dbReference type="ARBA" id="ARBA00032296"/>
    </source>
</evidence>